<proteinExistence type="predicted"/>
<name>A7I3J8_CAMHC</name>
<evidence type="ECO:0000313" key="2">
    <source>
        <dbReference type="Proteomes" id="UP000002407"/>
    </source>
</evidence>
<dbReference type="KEGG" id="cha:CHAB381_1558"/>
<evidence type="ECO:0000313" key="1">
    <source>
        <dbReference type="EMBL" id="ABS52491.1"/>
    </source>
</evidence>
<dbReference type="AlphaFoldDB" id="A7I3J8"/>
<dbReference type="HOGENOM" id="CLU_2786058_0_0_7"/>
<protein>
    <submittedName>
        <fullName evidence="1">Uncharacterized protein</fullName>
    </submittedName>
</protein>
<reference evidence="2" key="1">
    <citation type="submission" date="2007-07" db="EMBL/GenBank/DDBJ databases">
        <title>Complete genome sequence of Campylobacter hominis ATCC BAA-381, a commensal isolated from the human gastrointestinal tract.</title>
        <authorList>
            <person name="Fouts D.E."/>
            <person name="Mongodin E.F."/>
            <person name="Puiu D."/>
            <person name="Sebastian Y."/>
            <person name="Miller W.G."/>
            <person name="Mandrell R.E."/>
            <person name="Nelson K.E."/>
        </authorList>
    </citation>
    <scope>NUCLEOTIDE SEQUENCE [LARGE SCALE GENOMIC DNA]</scope>
    <source>
        <strain evidence="2">ATCC BAA-381 / LMG 19568 / NCTC 13146 / CH001A</strain>
    </source>
</reference>
<sequence length="68" mass="8049">MLTMMIFKVHISSDFPVYLLKIKSVAKKSRYINIKNIATSKYRLLPTNFKYSKEKTNNDMESKSDIER</sequence>
<dbReference type="Proteomes" id="UP000002407">
    <property type="component" value="Chromosome"/>
</dbReference>
<dbReference type="EMBL" id="CP000776">
    <property type="protein sequence ID" value="ABS52491.1"/>
    <property type="molecule type" value="Genomic_DNA"/>
</dbReference>
<keyword evidence="2" id="KW-1185">Reference proteome</keyword>
<gene>
    <name evidence="1" type="ordered locus">CHAB381_1558</name>
</gene>
<organism evidence="1 2">
    <name type="scientific">Campylobacter hominis (strain ATCC BAA-381 / DSM 21671 / CCUG 45161 / LMG 19568 / NCTC 13146 / CH001A)</name>
    <dbReference type="NCBI Taxonomy" id="360107"/>
    <lineage>
        <taxon>Bacteria</taxon>
        <taxon>Pseudomonadati</taxon>
        <taxon>Campylobacterota</taxon>
        <taxon>Epsilonproteobacteria</taxon>
        <taxon>Campylobacterales</taxon>
        <taxon>Campylobacteraceae</taxon>
        <taxon>Campylobacter</taxon>
    </lineage>
</organism>
<accession>A7I3J8</accession>